<dbReference type="Gene3D" id="3.20.20.20">
    <property type="entry name" value="Dihydropteroate synthase-like"/>
    <property type="match status" value="1"/>
</dbReference>
<organism evidence="14 15">
    <name type="scientific">Singulisphaera acidiphila (strain ATCC BAA-1392 / DSM 18658 / VKM B-2454 / MOB10)</name>
    <dbReference type="NCBI Taxonomy" id="886293"/>
    <lineage>
        <taxon>Bacteria</taxon>
        <taxon>Pseudomonadati</taxon>
        <taxon>Planctomycetota</taxon>
        <taxon>Planctomycetia</taxon>
        <taxon>Isosphaerales</taxon>
        <taxon>Isosphaeraceae</taxon>
        <taxon>Singulisphaera</taxon>
    </lineage>
</organism>
<comment type="cofactor">
    <cofactor evidence="2 12">
        <name>Mg(2+)</name>
        <dbReference type="ChEBI" id="CHEBI:18420"/>
    </cofactor>
</comment>
<name>L0DNF2_SINAD</name>
<keyword evidence="9 12" id="KW-0460">Magnesium</keyword>
<evidence type="ECO:0000256" key="11">
    <source>
        <dbReference type="ARBA" id="ARBA00030193"/>
    </source>
</evidence>
<dbReference type="PROSITE" id="PS00792">
    <property type="entry name" value="DHPS_1"/>
    <property type="match status" value="1"/>
</dbReference>
<keyword evidence="7 12" id="KW-0808">Transferase</keyword>
<dbReference type="Proteomes" id="UP000010798">
    <property type="component" value="Chromosome"/>
</dbReference>
<dbReference type="Pfam" id="PF00809">
    <property type="entry name" value="Pterin_bind"/>
    <property type="match status" value="1"/>
</dbReference>
<proteinExistence type="inferred from homology"/>
<feature type="domain" description="Pterin-binding" evidence="13">
    <location>
        <begin position="18"/>
        <end position="271"/>
    </location>
</feature>
<protein>
    <recommendedName>
        <fullName evidence="6 12">Dihydropteroate synthase</fullName>
        <shortName evidence="12">DHPS</shortName>
        <ecNumber evidence="5 12">2.5.1.15</ecNumber>
    </recommendedName>
    <alternativeName>
        <fullName evidence="11 12">Dihydropteroate pyrophosphorylase</fullName>
    </alternativeName>
</protein>
<dbReference type="UniPathway" id="UPA00077">
    <property type="reaction ID" value="UER00156"/>
</dbReference>
<evidence type="ECO:0000313" key="14">
    <source>
        <dbReference type="EMBL" id="AGA30884.1"/>
    </source>
</evidence>
<evidence type="ECO:0000259" key="13">
    <source>
        <dbReference type="PROSITE" id="PS50972"/>
    </source>
</evidence>
<dbReference type="InterPro" id="IPR011005">
    <property type="entry name" value="Dihydropteroate_synth-like_sf"/>
</dbReference>
<evidence type="ECO:0000256" key="1">
    <source>
        <dbReference type="ARBA" id="ARBA00000012"/>
    </source>
</evidence>
<dbReference type="HOGENOM" id="CLU_008023_0_2_0"/>
<comment type="catalytic activity">
    <reaction evidence="1">
        <text>(7,8-dihydropterin-6-yl)methyl diphosphate + 4-aminobenzoate = 7,8-dihydropteroate + diphosphate</text>
        <dbReference type="Rhea" id="RHEA:19949"/>
        <dbReference type="ChEBI" id="CHEBI:17836"/>
        <dbReference type="ChEBI" id="CHEBI:17839"/>
        <dbReference type="ChEBI" id="CHEBI:33019"/>
        <dbReference type="ChEBI" id="CHEBI:72950"/>
        <dbReference type="EC" id="2.5.1.15"/>
    </reaction>
</comment>
<dbReference type="GO" id="GO:0046654">
    <property type="term" value="P:tetrahydrofolate biosynthetic process"/>
    <property type="evidence" value="ECO:0007669"/>
    <property type="project" value="UniProtKB-UniPathway"/>
</dbReference>
<keyword evidence="10 12" id="KW-0289">Folate biosynthesis</keyword>
<evidence type="ECO:0000256" key="4">
    <source>
        <dbReference type="ARBA" id="ARBA00009503"/>
    </source>
</evidence>
<dbReference type="PROSITE" id="PS00793">
    <property type="entry name" value="DHPS_2"/>
    <property type="match status" value="1"/>
</dbReference>
<dbReference type="EC" id="2.5.1.15" evidence="5 12"/>
<dbReference type="SUPFAM" id="SSF51717">
    <property type="entry name" value="Dihydropteroate synthetase-like"/>
    <property type="match status" value="1"/>
</dbReference>
<comment type="function">
    <text evidence="12">Catalyzes the condensation of para-aminobenzoate (pABA) with 6-hydroxymethyl-7,8-dihydropterin diphosphate (DHPt-PP) to form 7,8-dihydropteroate (H2Pte), the immediate precursor of folate derivatives.</text>
</comment>
<reference evidence="14 15" key="1">
    <citation type="submission" date="2012-02" db="EMBL/GenBank/DDBJ databases">
        <title>Complete sequence of chromosome of Singulisphaera acidiphila DSM 18658.</title>
        <authorList>
            <consortium name="US DOE Joint Genome Institute (JGI-PGF)"/>
            <person name="Lucas S."/>
            <person name="Copeland A."/>
            <person name="Lapidus A."/>
            <person name="Glavina del Rio T."/>
            <person name="Dalin E."/>
            <person name="Tice H."/>
            <person name="Bruce D."/>
            <person name="Goodwin L."/>
            <person name="Pitluck S."/>
            <person name="Peters L."/>
            <person name="Ovchinnikova G."/>
            <person name="Chertkov O."/>
            <person name="Kyrpides N."/>
            <person name="Mavromatis K."/>
            <person name="Ivanova N."/>
            <person name="Brettin T."/>
            <person name="Detter J.C."/>
            <person name="Han C."/>
            <person name="Larimer F."/>
            <person name="Land M."/>
            <person name="Hauser L."/>
            <person name="Markowitz V."/>
            <person name="Cheng J.-F."/>
            <person name="Hugenholtz P."/>
            <person name="Woyke T."/>
            <person name="Wu D."/>
            <person name="Tindall B."/>
            <person name="Pomrenke H."/>
            <person name="Brambilla E."/>
            <person name="Klenk H.-P."/>
            <person name="Eisen J.A."/>
        </authorList>
    </citation>
    <scope>NUCLEOTIDE SEQUENCE [LARGE SCALE GENOMIC DNA]</scope>
    <source>
        <strain evidence="15">ATCC BAA-1392 / DSM 18658 / VKM B-2454 / MOB10</strain>
    </source>
</reference>
<evidence type="ECO:0000313" key="15">
    <source>
        <dbReference type="Proteomes" id="UP000010798"/>
    </source>
</evidence>
<evidence type="ECO:0000256" key="9">
    <source>
        <dbReference type="ARBA" id="ARBA00022842"/>
    </source>
</evidence>
<dbReference type="InterPro" id="IPR045031">
    <property type="entry name" value="DHP_synth-like"/>
</dbReference>
<keyword evidence="15" id="KW-1185">Reference proteome</keyword>
<evidence type="ECO:0000256" key="12">
    <source>
        <dbReference type="RuleBase" id="RU361205"/>
    </source>
</evidence>
<dbReference type="PROSITE" id="PS50972">
    <property type="entry name" value="PTERIN_BINDING"/>
    <property type="match status" value="1"/>
</dbReference>
<dbReference type="CDD" id="cd00739">
    <property type="entry name" value="DHPS"/>
    <property type="match status" value="1"/>
</dbReference>
<dbReference type="STRING" id="886293.Sinac_6820"/>
<dbReference type="eggNOG" id="COG0294">
    <property type="taxonomic scope" value="Bacteria"/>
</dbReference>
<keyword evidence="8 12" id="KW-0479">Metal-binding</keyword>
<dbReference type="RefSeq" id="WP_015249958.1">
    <property type="nucleotide sequence ID" value="NC_019892.1"/>
</dbReference>
<sequence>MMRTWEARGRLVLADRVPRVMGIVNVTPDSFSDGGRAETLEDAVEQGIRLVQEGAAILDIGGESSRPGSEPVSLEEELRRVVPVVEALATRADVPISVDTTKAEVARQALRAGAAIVNDISALGLDQGLTRVVVEAGAGVVLMHMQGAPRTMQVDPHYNDVVAEVLEFLERRIAWAEEMGIPRARIAIDPGIGFGKTTEHNLLILRNIDRFANLGCAVLIGTSRKRVLGELTGRPVAERGAATVASSLAAGVGGANVVRVHDVAPMVDAIKVWTAIRGWDEER</sequence>
<dbReference type="NCBIfam" id="TIGR01496">
    <property type="entry name" value="DHPS"/>
    <property type="match status" value="1"/>
</dbReference>
<dbReference type="PANTHER" id="PTHR20941">
    <property type="entry name" value="FOLATE SYNTHESIS PROTEINS"/>
    <property type="match status" value="1"/>
</dbReference>
<comment type="pathway">
    <text evidence="3 12">Cofactor biosynthesis; tetrahydrofolate biosynthesis; 7,8-dihydrofolate from 2-amino-4-hydroxy-6-hydroxymethyl-7,8-dihydropteridine diphosphate and 4-aminobenzoate: step 1/2.</text>
</comment>
<dbReference type="FunFam" id="3.20.20.20:FF:000006">
    <property type="entry name" value="Dihydropteroate synthase"/>
    <property type="match status" value="1"/>
</dbReference>
<dbReference type="EMBL" id="CP003364">
    <property type="protein sequence ID" value="AGA30884.1"/>
    <property type="molecule type" value="Genomic_DNA"/>
</dbReference>
<evidence type="ECO:0000256" key="6">
    <source>
        <dbReference type="ARBA" id="ARBA00016919"/>
    </source>
</evidence>
<dbReference type="InterPro" id="IPR006390">
    <property type="entry name" value="DHP_synth_dom"/>
</dbReference>
<evidence type="ECO:0000256" key="3">
    <source>
        <dbReference type="ARBA" id="ARBA00004763"/>
    </source>
</evidence>
<evidence type="ECO:0000256" key="8">
    <source>
        <dbReference type="ARBA" id="ARBA00022723"/>
    </source>
</evidence>
<evidence type="ECO:0000256" key="5">
    <source>
        <dbReference type="ARBA" id="ARBA00012458"/>
    </source>
</evidence>
<comment type="similarity">
    <text evidence="4 12">Belongs to the DHPS family.</text>
</comment>
<evidence type="ECO:0000256" key="2">
    <source>
        <dbReference type="ARBA" id="ARBA00001946"/>
    </source>
</evidence>
<dbReference type="KEGG" id="saci:Sinac_6820"/>
<dbReference type="GO" id="GO:0004156">
    <property type="term" value="F:dihydropteroate synthase activity"/>
    <property type="evidence" value="ECO:0007669"/>
    <property type="project" value="UniProtKB-EC"/>
</dbReference>
<dbReference type="PANTHER" id="PTHR20941:SF1">
    <property type="entry name" value="FOLIC ACID SYNTHESIS PROTEIN FOL1"/>
    <property type="match status" value="1"/>
</dbReference>
<dbReference type="GO" id="GO:0046872">
    <property type="term" value="F:metal ion binding"/>
    <property type="evidence" value="ECO:0007669"/>
    <property type="project" value="UniProtKB-KW"/>
</dbReference>
<accession>L0DNF2</accession>
<dbReference type="GO" id="GO:0046656">
    <property type="term" value="P:folic acid biosynthetic process"/>
    <property type="evidence" value="ECO:0007669"/>
    <property type="project" value="UniProtKB-KW"/>
</dbReference>
<dbReference type="GO" id="GO:0005829">
    <property type="term" value="C:cytosol"/>
    <property type="evidence" value="ECO:0007669"/>
    <property type="project" value="TreeGrafter"/>
</dbReference>
<dbReference type="AlphaFoldDB" id="L0DNF2"/>
<dbReference type="InterPro" id="IPR000489">
    <property type="entry name" value="Pterin-binding_dom"/>
</dbReference>
<evidence type="ECO:0000256" key="7">
    <source>
        <dbReference type="ARBA" id="ARBA00022679"/>
    </source>
</evidence>
<gene>
    <name evidence="14" type="ordered locus">Sinac_6820</name>
</gene>
<dbReference type="OrthoDB" id="9811744at2"/>
<evidence type="ECO:0000256" key="10">
    <source>
        <dbReference type="ARBA" id="ARBA00022909"/>
    </source>
</evidence>